<evidence type="ECO:0000313" key="2">
    <source>
        <dbReference type="EMBL" id="KAK0728666.1"/>
    </source>
</evidence>
<dbReference type="EMBL" id="JAUIRO010000002">
    <property type="protein sequence ID" value="KAK0728666.1"/>
    <property type="molecule type" value="Genomic_DNA"/>
</dbReference>
<organism evidence="2 3">
    <name type="scientific">Lasiosphaeria miniovina</name>
    <dbReference type="NCBI Taxonomy" id="1954250"/>
    <lineage>
        <taxon>Eukaryota</taxon>
        <taxon>Fungi</taxon>
        <taxon>Dikarya</taxon>
        <taxon>Ascomycota</taxon>
        <taxon>Pezizomycotina</taxon>
        <taxon>Sordariomycetes</taxon>
        <taxon>Sordariomycetidae</taxon>
        <taxon>Sordariales</taxon>
        <taxon>Lasiosphaeriaceae</taxon>
        <taxon>Lasiosphaeria</taxon>
    </lineage>
</organism>
<reference evidence="2" key="1">
    <citation type="submission" date="2023-06" db="EMBL/GenBank/DDBJ databases">
        <title>Genome-scale phylogeny and comparative genomics of the fungal order Sordariales.</title>
        <authorList>
            <consortium name="Lawrence Berkeley National Laboratory"/>
            <person name="Hensen N."/>
            <person name="Bonometti L."/>
            <person name="Westerberg I."/>
            <person name="Brannstrom I.O."/>
            <person name="Guillou S."/>
            <person name="Cros-Aarteil S."/>
            <person name="Calhoun S."/>
            <person name="Haridas S."/>
            <person name="Kuo A."/>
            <person name="Mondo S."/>
            <person name="Pangilinan J."/>
            <person name="Riley R."/>
            <person name="LaButti K."/>
            <person name="Andreopoulos B."/>
            <person name="Lipzen A."/>
            <person name="Chen C."/>
            <person name="Yanf M."/>
            <person name="Daum C."/>
            <person name="Ng V."/>
            <person name="Clum A."/>
            <person name="Steindorff A."/>
            <person name="Ohm R."/>
            <person name="Martin F."/>
            <person name="Silar P."/>
            <person name="Natvig D."/>
            <person name="Lalanne C."/>
            <person name="Gautier V."/>
            <person name="Ament-velasquez S.L."/>
            <person name="Kruys A."/>
            <person name="Hutchinson M.I."/>
            <person name="Powell A.J."/>
            <person name="Barry K."/>
            <person name="Miller A.N."/>
            <person name="Grigoriev I.V."/>
            <person name="Debuchy R."/>
            <person name="Gladieux P."/>
            <person name="Thoren M.H."/>
            <person name="Johannesson H."/>
        </authorList>
    </citation>
    <scope>NUCLEOTIDE SEQUENCE</scope>
    <source>
        <strain evidence="2">SMH2392-1A</strain>
    </source>
</reference>
<protein>
    <submittedName>
        <fullName evidence="2">Uncharacterized protein</fullName>
    </submittedName>
</protein>
<feature type="compositionally biased region" description="Basic and acidic residues" evidence="1">
    <location>
        <begin position="135"/>
        <end position="147"/>
    </location>
</feature>
<proteinExistence type="predicted"/>
<evidence type="ECO:0000313" key="3">
    <source>
        <dbReference type="Proteomes" id="UP001172101"/>
    </source>
</evidence>
<keyword evidence="3" id="KW-1185">Reference proteome</keyword>
<dbReference type="RefSeq" id="XP_060301521.1">
    <property type="nucleotide sequence ID" value="XM_060445016.1"/>
</dbReference>
<dbReference type="GeneID" id="85328286"/>
<comment type="caution">
    <text evidence="2">The sequence shown here is derived from an EMBL/GenBank/DDBJ whole genome shotgun (WGS) entry which is preliminary data.</text>
</comment>
<sequence length="158" mass="17585">MRSSLCTNVNRRESSSGISTRLIRTNPNLFNLSSNTIKQASAGSAMMNATSRPAEMNLITHTLDRLLSISSRVQPAPQRLRPQQALQGKEIQGLWGAEEDEDGDPDLRVLLQRPGQRGRARGGRRLLVQQTPVLQREEEAATDRPLRDAPGCKPHQQR</sequence>
<feature type="compositionally biased region" description="Low complexity" evidence="1">
    <location>
        <begin position="74"/>
        <end position="87"/>
    </location>
</feature>
<accession>A0AA40B6N3</accession>
<dbReference type="AlphaFoldDB" id="A0AA40B6N3"/>
<evidence type="ECO:0000256" key="1">
    <source>
        <dbReference type="SAM" id="MobiDB-lite"/>
    </source>
</evidence>
<feature type="region of interest" description="Disordered" evidence="1">
    <location>
        <begin position="74"/>
        <end position="158"/>
    </location>
</feature>
<gene>
    <name evidence="2" type="ORF">B0T26DRAFT_748846</name>
</gene>
<dbReference type="Proteomes" id="UP001172101">
    <property type="component" value="Unassembled WGS sequence"/>
</dbReference>
<name>A0AA40B6N3_9PEZI</name>